<dbReference type="PANTHER" id="PTHR31635:SF196">
    <property type="entry name" value="REVERSE TRANSCRIPTASE DOMAIN-CONTAINING PROTEIN-RELATED"/>
    <property type="match status" value="1"/>
</dbReference>
<dbReference type="SUPFAM" id="SSF56672">
    <property type="entry name" value="DNA/RNA polymerases"/>
    <property type="match status" value="1"/>
</dbReference>
<dbReference type="OrthoDB" id="9804013at2759"/>
<dbReference type="InterPro" id="IPR036691">
    <property type="entry name" value="Endo/exonu/phosph_ase_sf"/>
</dbReference>
<evidence type="ECO:0000313" key="2">
    <source>
        <dbReference type="Ensembl" id="ENSLLEP00000046804.1"/>
    </source>
</evidence>
<dbReference type="InterPro" id="IPR005135">
    <property type="entry name" value="Endo/exonuclease/phosphatase"/>
</dbReference>
<evidence type="ECO:0000259" key="1">
    <source>
        <dbReference type="PROSITE" id="PS50878"/>
    </source>
</evidence>
<dbReference type="Ensembl" id="ENSLLET00000048651.1">
    <property type="protein sequence ID" value="ENSLLEP00000046804.1"/>
    <property type="gene ID" value="ENSLLEG00000029627.1"/>
</dbReference>
<dbReference type="Proteomes" id="UP000694569">
    <property type="component" value="Unplaced"/>
</dbReference>
<sequence length="1302" mass="148273">MCGHLLAVWIKVKMCTFHILILSAMLKILSYNVKGLNAPVKRHSLAADVLRLKPDVVCLQETHFKRLAHPPLRIRNFSTQYHATGPTKARGVSILIRSDVVYQLHRKISDPQGRYLILVCSLNHKTYTLVNVYSPNTEQLSFISGVLNRVSLVATGVLLICGDLNYSIDPLRDVRSPKIPIPTKRSIRQGQKLRDLFSSHGLYDVWRLWHPGDSEFTFHSRVHNTYSRLDYFLLQGSSLSQVLKCEILDITWSDHAPIFLTVGEGGEGGAGKSMWRFNDSILSDPGALAEIEQTLTEYFTLNNTPGVTPETLWQAHKAVLRGVCIKWASRLNQARQADKLLILSQIHIAAQANSSDPTPAHLKLLLEAQARLSDWNYKALLYSQRRLKARYYAFRDRPGRLLARYLRPMVATTRISHLVLDSGRRTVYKPLEIGNALAAYYGDLYNLQSDPLPSSFCEARVDRYLSDLHLPSLTPTQRDGLSSPFTELEIATTIKSLPSHKSPGPDGFTDIYYKNFSAQLTPHLLSLFTSAAEAGRFPEEMLRTTIVPLPKPGKSPTLCPNFRPISLLNVDVKIYAKILANRVADLLPKLICSDLVGFIRGRQGPHNTKKLIDLIQVIQTHRLPSVLLALDAEKAFDRVDWMFLRKVLLKFGFPVSVLQSIFALYASPTASVLTAGFLSNQFGIRNGTRQGCPLSPLLYALVIEPLAQRIRQDDGVAGIMVGPTVYKIGLFADDILLTLAEPTDSLPRLSELLTEYSAVSFHKINLPKSQALTINVPGSVRESLRQHFQFEWREDYLQYLGVKISKSPDQLFDLNYKPFLSHIKQLLFKWKRTSLSWMGRMAAIKMSLLPKLLYYFRTIPIRLPKSYVDEVQSLLNHYVWNGKRPRVPTRLLKLPIRRGGLAMPNIHLYHRAAVLASLAEYFHSPRPPQWTAIEHSFAKQYLITTVIWLTRRQRPPLPDILPLTRWYLHVWDMSRTLLLNTTSLSLATPLEVLTHWIADFDCARWTSRGIGHLHQLISGGKMLTFEMLLQRYKLTETWRLSYYQIASVIRRPGMSFPPTLPQAPLSPFASFVVKPSTKAKLLSICYAALNVPSPDHTWSFQKAWEGELGIRIPSQAWEWAFELDRGAYRCVSLMEARRKVLYRWYLVPARECHMNKTVSPICWRCERLKGTMIHVWWDCVVVEPLWRGVAGLVEKAIGLVLPFAPADFLLGISRVKLGKWQRKLFCAITSSTMLLIARRWKQQRVPTVRKVRDMVNNTRDYELMARHIYDFPQPEKDHWSLWDSMLAAECTADAGVPGRVGT</sequence>
<reference evidence="2" key="1">
    <citation type="submission" date="2025-08" db="UniProtKB">
        <authorList>
            <consortium name="Ensembl"/>
        </authorList>
    </citation>
    <scope>IDENTIFICATION</scope>
</reference>
<dbReference type="CDD" id="cd09076">
    <property type="entry name" value="L1-EN"/>
    <property type="match status" value="1"/>
</dbReference>
<evidence type="ECO:0000313" key="3">
    <source>
        <dbReference type="Proteomes" id="UP000694569"/>
    </source>
</evidence>
<protein>
    <recommendedName>
        <fullName evidence="1">Reverse transcriptase domain-containing protein</fullName>
    </recommendedName>
</protein>
<dbReference type="Pfam" id="PF00078">
    <property type="entry name" value="RVT_1"/>
    <property type="match status" value="1"/>
</dbReference>
<dbReference type="InterPro" id="IPR043502">
    <property type="entry name" value="DNA/RNA_pol_sf"/>
</dbReference>
<keyword evidence="3" id="KW-1185">Reference proteome</keyword>
<name>A0A8C5R7L3_9ANUR</name>
<dbReference type="SUPFAM" id="SSF56219">
    <property type="entry name" value="DNase I-like"/>
    <property type="match status" value="1"/>
</dbReference>
<feature type="domain" description="Reverse transcriptase" evidence="1">
    <location>
        <begin position="530"/>
        <end position="804"/>
    </location>
</feature>
<dbReference type="CDD" id="cd01650">
    <property type="entry name" value="RT_nLTR_like"/>
    <property type="match status" value="1"/>
</dbReference>
<dbReference type="GeneTree" id="ENSGT00940000163630"/>
<dbReference type="PROSITE" id="PS50878">
    <property type="entry name" value="RT_POL"/>
    <property type="match status" value="1"/>
</dbReference>
<proteinExistence type="predicted"/>
<organism evidence="2 3">
    <name type="scientific">Leptobrachium leishanense</name>
    <name type="common">Leishan spiny toad</name>
    <dbReference type="NCBI Taxonomy" id="445787"/>
    <lineage>
        <taxon>Eukaryota</taxon>
        <taxon>Metazoa</taxon>
        <taxon>Chordata</taxon>
        <taxon>Craniata</taxon>
        <taxon>Vertebrata</taxon>
        <taxon>Euteleostomi</taxon>
        <taxon>Amphibia</taxon>
        <taxon>Batrachia</taxon>
        <taxon>Anura</taxon>
        <taxon>Pelobatoidea</taxon>
        <taxon>Megophryidae</taxon>
        <taxon>Leptobrachium</taxon>
    </lineage>
</organism>
<dbReference type="PANTHER" id="PTHR31635">
    <property type="entry name" value="REVERSE TRANSCRIPTASE DOMAIN-CONTAINING PROTEIN-RELATED"/>
    <property type="match status" value="1"/>
</dbReference>
<reference evidence="2" key="2">
    <citation type="submission" date="2025-09" db="UniProtKB">
        <authorList>
            <consortium name="Ensembl"/>
        </authorList>
    </citation>
    <scope>IDENTIFICATION</scope>
</reference>
<dbReference type="GO" id="GO:0003824">
    <property type="term" value="F:catalytic activity"/>
    <property type="evidence" value="ECO:0007669"/>
    <property type="project" value="InterPro"/>
</dbReference>
<dbReference type="Gene3D" id="3.60.10.10">
    <property type="entry name" value="Endonuclease/exonuclease/phosphatase"/>
    <property type="match status" value="1"/>
</dbReference>
<dbReference type="Pfam" id="PF03372">
    <property type="entry name" value="Exo_endo_phos"/>
    <property type="match status" value="1"/>
</dbReference>
<accession>A0A8C5R7L3</accession>
<dbReference type="InterPro" id="IPR000477">
    <property type="entry name" value="RT_dom"/>
</dbReference>